<sequence length="51" mass="5670">MLKVRVLSLEAQAQTPEEPVQSQQRQPNREKNAAEARDACGNSVPDGPRRL</sequence>
<evidence type="ECO:0000256" key="1">
    <source>
        <dbReference type="SAM" id="MobiDB-lite"/>
    </source>
</evidence>
<organism evidence="2 3">
    <name type="scientific">Sporolactobacillus spathodeae</name>
    <dbReference type="NCBI Taxonomy" id="1465502"/>
    <lineage>
        <taxon>Bacteria</taxon>
        <taxon>Bacillati</taxon>
        <taxon>Bacillota</taxon>
        <taxon>Bacilli</taxon>
        <taxon>Bacillales</taxon>
        <taxon>Sporolactobacillaceae</taxon>
        <taxon>Sporolactobacillus</taxon>
    </lineage>
</organism>
<gene>
    <name evidence="2" type="ORF">JOC27_001891</name>
</gene>
<feature type="compositionally biased region" description="Polar residues" evidence="1">
    <location>
        <begin position="11"/>
        <end position="26"/>
    </location>
</feature>
<dbReference type="Proteomes" id="UP000823201">
    <property type="component" value="Unassembled WGS sequence"/>
</dbReference>
<evidence type="ECO:0000313" key="2">
    <source>
        <dbReference type="EMBL" id="MBM7658438.1"/>
    </source>
</evidence>
<feature type="compositionally biased region" description="Basic and acidic residues" evidence="1">
    <location>
        <begin position="27"/>
        <end position="38"/>
    </location>
</feature>
<accession>A0ABS2Q9N2</accession>
<evidence type="ECO:0000313" key="3">
    <source>
        <dbReference type="Proteomes" id="UP000823201"/>
    </source>
</evidence>
<protein>
    <submittedName>
        <fullName evidence="2">Uncharacterized protein</fullName>
    </submittedName>
</protein>
<keyword evidence="3" id="KW-1185">Reference proteome</keyword>
<feature type="region of interest" description="Disordered" evidence="1">
    <location>
        <begin position="1"/>
        <end position="51"/>
    </location>
</feature>
<dbReference type="EMBL" id="JAFBEV010000017">
    <property type="protein sequence ID" value="MBM7658438.1"/>
    <property type="molecule type" value="Genomic_DNA"/>
</dbReference>
<name>A0ABS2Q9N2_9BACL</name>
<proteinExistence type="predicted"/>
<comment type="caution">
    <text evidence="2">The sequence shown here is derived from an EMBL/GenBank/DDBJ whole genome shotgun (WGS) entry which is preliminary data.</text>
</comment>
<reference evidence="2 3" key="1">
    <citation type="submission" date="2021-01" db="EMBL/GenBank/DDBJ databases">
        <title>Genomic Encyclopedia of Type Strains, Phase IV (KMG-IV): sequencing the most valuable type-strain genomes for metagenomic binning, comparative biology and taxonomic classification.</title>
        <authorList>
            <person name="Goeker M."/>
        </authorList>
    </citation>
    <scope>NUCLEOTIDE SEQUENCE [LARGE SCALE GENOMIC DNA]</scope>
    <source>
        <strain evidence="2 3">DSM 100968</strain>
    </source>
</reference>